<accession>A0A2H0BWC6</accession>
<proteinExistence type="inferred from homology"/>
<dbReference type="EC" id="6.3.5.7" evidence="7"/>
<evidence type="ECO:0000256" key="2">
    <source>
        <dbReference type="ARBA" id="ARBA00022598"/>
    </source>
</evidence>
<dbReference type="GO" id="GO:0030956">
    <property type="term" value="C:glutamyl-tRNA(Gln) amidotransferase complex"/>
    <property type="evidence" value="ECO:0007669"/>
    <property type="project" value="InterPro"/>
</dbReference>
<evidence type="ECO:0000256" key="7">
    <source>
        <dbReference type="HAMAP-Rule" id="MF_00120"/>
    </source>
</evidence>
<dbReference type="InterPro" id="IPR004412">
    <property type="entry name" value="GatA"/>
</dbReference>
<dbReference type="InterPro" id="IPR020556">
    <property type="entry name" value="Amidase_CS"/>
</dbReference>
<keyword evidence="9" id="KW-0808">Transferase</keyword>
<dbReference type="SUPFAM" id="SSF75304">
    <property type="entry name" value="Amidase signature (AS) enzymes"/>
    <property type="match status" value="1"/>
</dbReference>
<feature type="domain" description="Amidase" evidence="8">
    <location>
        <begin position="23"/>
        <end position="450"/>
    </location>
</feature>
<reference evidence="9 10" key="1">
    <citation type="submission" date="2017-09" db="EMBL/GenBank/DDBJ databases">
        <title>Depth-based differentiation of microbial function through sediment-hosted aquifers and enrichment of novel symbionts in the deep terrestrial subsurface.</title>
        <authorList>
            <person name="Probst A.J."/>
            <person name="Ladd B."/>
            <person name="Jarett J.K."/>
            <person name="Geller-Mcgrath D.E."/>
            <person name="Sieber C.M."/>
            <person name="Emerson J.B."/>
            <person name="Anantharaman K."/>
            <person name="Thomas B.C."/>
            <person name="Malmstrom R."/>
            <person name="Stieglmeier M."/>
            <person name="Klingl A."/>
            <person name="Woyke T."/>
            <person name="Ryan C.M."/>
            <person name="Banfield J.F."/>
        </authorList>
    </citation>
    <scope>NUCLEOTIDE SEQUENCE [LARGE SCALE GENOMIC DNA]</scope>
    <source>
        <strain evidence="9">CG22_combo_CG10-13_8_21_14_all_38_20</strain>
    </source>
</reference>
<keyword evidence="2 7" id="KW-0436">Ligase</keyword>
<dbReference type="EMBL" id="PCTA01000028">
    <property type="protein sequence ID" value="PIP61360.1"/>
    <property type="molecule type" value="Genomic_DNA"/>
</dbReference>
<keyword evidence="5 7" id="KW-0648">Protein biosynthesis</keyword>
<comment type="subunit">
    <text evidence="7">Heterotrimer of A, B and C subunits.</text>
</comment>
<evidence type="ECO:0000259" key="8">
    <source>
        <dbReference type="Pfam" id="PF01425"/>
    </source>
</evidence>
<dbReference type="PANTHER" id="PTHR11895:SF151">
    <property type="entry name" value="GLUTAMYL-TRNA(GLN) AMIDOTRANSFERASE SUBUNIT A"/>
    <property type="match status" value="1"/>
</dbReference>
<dbReference type="PROSITE" id="PS00571">
    <property type="entry name" value="AMIDASES"/>
    <property type="match status" value="1"/>
</dbReference>
<keyword evidence="3 7" id="KW-0547">Nucleotide-binding</keyword>
<feature type="active site" description="Charge relay system" evidence="7">
    <location>
        <position position="77"/>
    </location>
</feature>
<dbReference type="GO" id="GO:0050567">
    <property type="term" value="F:glutaminyl-tRNA synthase (glutamine-hydrolyzing) activity"/>
    <property type="evidence" value="ECO:0007669"/>
    <property type="project" value="UniProtKB-UniRule"/>
</dbReference>
<protein>
    <recommendedName>
        <fullName evidence="7">Glutamyl-tRNA(Gln) amidotransferase subunit A</fullName>
        <shortName evidence="7">Glu-ADT subunit A</shortName>
        <ecNumber evidence="7">6.3.5.7</ecNumber>
    </recommendedName>
</protein>
<sequence length="472" mass="51677">MLLDETISNLSKKLRSRELSSVDLVKDAYKNIDKYNSKINSFITLQDKNDVLKEAELSDKNRDIDSSPLNGIPFVMKDSYVTCGIRTTSASKVLEDYVPQYSATVYQKLLDSGAILIGKNNMDAWGHGGTNENSDFGPVKNPWDVSRVAGGSGGGTAASVSIRMTAFGIGEDTGGSIRNPAAWTNTTGLKVSYGRVSRYGCIAYASSFDTVGPAAKTVEDCAYVLQEIAGVDSKDATSSPVEVPNYSKDLAKSIKGMTVGIPEDFFSEGLDQEIHKAIDEAVEVYRSLGAVIKKVKFSLLDYAIPVYYLIGPSETSSNLARFDGLRFGNGRDKFTDETSRRIMIGTYSLSSGYYDAYYRRAQCVRTLFIKEYGEMLSKCDVLLAPVTPYAPTKIGELVSDPLQNLLVDIYTVTTNPVGIPSLALPCGFDTNKLPIGMQIMGSMFSEDLLLRMGHAYQMETDWHKVKPPILDK</sequence>
<dbReference type="Proteomes" id="UP000231246">
    <property type="component" value="Unassembled WGS sequence"/>
</dbReference>
<dbReference type="Pfam" id="PF01425">
    <property type="entry name" value="Amidase"/>
    <property type="match status" value="1"/>
</dbReference>
<feature type="active site" description="Charge relay system" evidence="7">
    <location>
        <position position="152"/>
    </location>
</feature>
<dbReference type="GO" id="GO:0006412">
    <property type="term" value="P:translation"/>
    <property type="evidence" value="ECO:0007669"/>
    <property type="project" value="UniProtKB-UniRule"/>
</dbReference>
<dbReference type="HAMAP" id="MF_00120">
    <property type="entry name" value="GatA"/>
    <property type="match status" value="1"/>
</dbReference>
<evidence type="ECO:0000313" key="9">
    <source>
        <dbReference type="EMBL" id="PIP61360.1"/>
    </source>
</evidence>
<dbReference type="Gene3D" id="3.90.1300.10">
    <property type="entry name" value="Amidase signature (AS) domain"/>
    <property type="match status" value="1"/>
</dbReference>
<comment type="similarity">
    <text evidence="1 7">Belongs to the amidase family. GatA subfamily.</text>
</comment>
<comment type="caution">
    <text evidence="9">The sequence shown here is derived from an EMBL/GenBank/DDBJ whole genome shotgun (WGS) entry which is preliminary data.</text>
</comment>
<name>A0A2H0BWC6_9BACT</name>
<keyword evidence="4 7" id="KW-0067">ATP-binding</keyword>
<evidence type="ECO:0000313" key="10">
    <source>
        <dbReference type="Proteomes" id="UP000231246"/>
    </source>
</evidence>
<evidence type="ECO:0000256" key="5">
    <source>
        <dbReference type="ARBA" id="ARBA00022917"/>
    </source>
</evidence>
<dbReference type="GO" id="GO:0005524">
    <property type="term" value="F:ATP binding"/>
    <property type="evidence" value="ECO:0007669"/>
    <property type="project" value="UniProtKB-KW"/>
</dbReference>
<dbReference type="GO" id="GO:0016740">
    <property type="term" value="F:transferase activity"/>
    <property type="evidence" value="ECO:0007669"/>
    <property type="project" value="UniProtKB-KW"/>
</dbReference>
<comment type="catalytic activity">
    <reaction evidence="6 7">
        <text>L-glutamyl-tRNA(Gln) + L-glutamine + ATP + H2O = L-glutaminyl-tRNA(Gln) + L-glutamate + ADP + phosphate + H(+)</text>
        <dbReference type="Rhea" id="RHEA:17521"/>
        <dbReference type="Rhea" id="RHEA-COMP:9681"/>
        <dbReference type="Rhea" id="RHEA-COMP:9684"/>
        <dbReference type="ChEBI" id="CHEBI:15377"/>
        <dbReference type="ChEBI" id="CHEBI:15378"/>
        <dbReference type="ChEBI" id="CHEBI:29985"/>
        <dbReference type="ChEBI" id="CHEBI:30616"/>
        <dbReference type="ChEBI" id="CHEBI:43474"/>
        <dbReference type="ChEBI" id="CHEBI:58359"/>
        <dbReference type="ChEBI" id="CHEBI:78520"/>
        <dbReference type="ChEBI" id="CHEBI:78521"/>
        <dbReference type="ChEBI" id="CHEBI:456216"/>
        <dbReference type="EC" id="6.3.5.7"/>
    </reaction>
</comment>
<evidence type="ECO:0000256" key="6">
    <source>
        <dbReference type="ARBA" id="ARBA00047407"/>
    </source>
</evidence>
<comment type="function">
    <text evidence="7">Allows the formation of correctly charged Gln-tRNA(Gln) through the transamidation of misacylated Glu-tRNA(Gln) in organisms which lack glutaminyl-tRNA synthetase. The reaction takes place in the presence of glutamine and ATP through an activated gamma-phospho-Glu-tRNA(Gln).</text>
</comment>
<dbReference type="PANTHER" id="PTHR11895">
    <property type="entry name" value="TRANSAMIDASE"/>
    <property type="match status" value="1"/>
</dbReference>
<feature type="active site" description="Acyl-ester intermediate" evidence="7">
    <location>
        <position position="176"/>
    </location>
</feature>
<dbReference type="NCBIfam" id="TIGR00132">
    <property type="entry name" value="gatA"/>
    <property type="match status" value="1"/>
</dbReference>
<gene>
    <name evidence="7" type="primary">gatA</name>
    <name evidence="9" type="ORF">COW99_04425</name>
</gene>
<evidence type="ECO:0000256" key="3">
    <source>
        <dbReference type="ARBA" id="ARBA00022741"/>
    </source>
</evidence>
<evidence type="ECO:0000256" key="4">
    <source>
        <dbReference type="ARBA" id="ARBA00022840"/>
    </source>
</evidence>
<dbReference type="InterPro" id="IPR000120">
    <property type="entry name" value="Amidase"/>
</dbReference>
<dbReference type="AlphaFoldDB" id="A0A2H0BWC6"/>
<evidence type="ECO:0000256" key="1">
    <source>
        <dbReference type="ARBA" id="ARBA00008069"/>
    </source>
</evidence>
<organism evidence="9 10">
    <name type="scientific">Candidatus Roizmanbacteria bacterium CG22_combo_CG10-13_8_21_14_all_38_20</name>
    <dbReference type="NCBI Taxonomy" id="1974862"/>
    <lineage>
        <taxon>Bacteria</taxon>
        <taxon>Candidatus Roizmaniibacteriota</taxon>
    </lineage>
</organism>
<dbReference type="InterPro" id="IPR023631">
    <property type="entry name" value="Amidase_dom"/>
</dbReference>
<dbReference type="InterPro" id="IPR036928">
    <property type="entry name" value="AS_sf"/>
</dbReference>